<organism evidence="1 2">
    <name type="scientific">Microbacterium sediminicola</name>
    <dbReference type="NCBI Taxonomy" id="415210"/>
    <lineage>
        <taxon>Bacteria</taxon>
        <taxon>Bacillati</taxon>
        <taxon>Actinomycetota</taxon>
        <taxon>Actinomycetes</taxon>
        <taxon>Micrococcales</taxon>
        <taxon>Microbacteriaceae</taxon>
        <taxon>Microbacterium</taxon>
    </lineage>
</organism>
<gene>
    <name evidence="1" type="ORF">GCM10009808_02450</name>
</gene>
<dbReference type="Pfam" id="PF13822">
    <property type="entry name" value="ACC_epsilon"/>
    <property type="match status" value="1"/>
</dbReference>
<dbReference type="EMBL" id="BAAAPL010000001">
    <property type="protein sequence ID" value="GAA1689033.1"/>
    <property type="molecule type" value="Genomic_DNA"/>
</dbReference>
<protein>
    <recommendedName>
        <fullName evidence="3">Acyl-CoA carboxylase epsilon subunit</fullName>
    </recommendedName>
</protein>
<dbReference type="RefSeq" id="WP_344068072.1">
    <property type="nucleotide sequence ID" value="NZ_BAAAPL010000001.1"/>
</dbReference>
<name>A0ABN2HJH0_9MICO</name>
<sequence>MSIDSPTGEDLPISIVQGAATPEEIAAVVAVVSEHYAAEHDQAVAEDKTRSAWSVSQRGLRQPLQRELGWRHTAC</sequence>
<accession>A0ABN2HJH0</accession>
<dbReference type="Proteomes" id="UP001501690">
    <property type="component" value="Unassembled WGS sequence"/>
</dbReference>
<evidence type="ECO:0000313" key="1">
    <source>
        <dbReference type="EMBL" id="GAA1689033.1"/>
    </source>
</evidence>
<keyword evidence="2" id="KW-1185">Reference proteome</keyword>
<reference evidence="1 2" key="1">
    <citation type="journal article" date="2019" name="Int. J. Syst. Evol. Microbiol.">
        <title>The Global Catalogue of Microorganisms (GCM) 10K type strain sequencing project: providing services to taxonomists for standard genome sequencing and annotation.</title>
        <authorList>
            <consortium name="The Broad Institute Genomics Platform"/>
            <consortium name="The Broad Institute Genome Sequencing Center for Infectious Disease"/>
            <person name="Wu L."/>
            <person name="Ma J."/>
        </authorList>
    </citation>
    <scope>NUCLEOTIDE SEQUENCE [LARGE SCALE GENOMIC DNA]</scope>
    <source>
        <strain evidence="1 2">JCM 15577</strain>
    </source>
</reference>
<dbReference type="InterPro" id="IPR032716">
    <property type="entry name" value="ACC_epsilon"/>
</dbReference>
<evidence type="ECO:0000313" key="2">
    <source>
        <dbReference type="Proteomes" id="UP001501690"/>
    </source>
</evidence>
<comment type="caution">
    <text evidence="1">The sequence shown here is derived from an EMBL/GenBank/DDBJ whole genome shotgun (WGS) entry which is preliminary data.</text>
</comment>
<proteinExistence type="predicted"/>
<evidence type="ECO:0008006" key="3">
    <source>
        <dbReference type="Google" id="ProtNLM"/>
    </source>
</evidence>